<keyword evidence="9" id="KW-0902">Two-component regulatory system</keyword>
<dbReference type="EMBL" id="JACGWY010000001">
    <property type="protein sequence ID" value="MBA8815559.1"/>
    <property type="molecule type" value="Genomic_DNA"/>
</dbReference>
<dbReference type="InterPro" id="IPR004358">
    <property type="entry name" value="Sig_transdc_His_kin-like_C"/>
</dbReference>
<keyword evidence="4" id="KW-0597">Phosphoprotein</keyword>
<dbReference type="PRINTS" id="PR00344">
    <property type="entry name" value="BCTRLSENSOR"/>
</dbReference>
<dbReference type="Pfam" id="PF00672">
    <property type="entry name" value="HAMP"/>
    <property type="match status" value="1"/>
</dbReference>
<dbReference type="InterPro" id="IPR003661">
    <property type="entry name" value="HisK_dim/P_dom"/>
</dbReference>
<accession>A0A7W3JMF2</accession>
<gene>
    <name evidence="14" type="ORF">FHX48_000611</name>
</gene>
<evidence type="ECO:0000259" key="12">
    <source>
        <dbReference type="PROSITE" id="PS50109"/>
    </source>
</evidence>
<dbReference type="SMART" id="SM00388">
    <property type="entry name" value="HisKA"/>
    <property type="match status" value="1"/>
</dbReference>
<dbReference type="Gene3D" id="1.10.287.130">
    <property type="match status" value="1"/>
</dbReference>
<dbReference type="InterPro" id="IPR036097">
    <property type="entry name" value="HisK_dim/P_sf"/>
</dbReference>
<dbReference type="InterPro" id="IPR003594">
    <property type="entry name" value="HATPase_dom"/>
</dbReference>
<dbReference type="SUPFAM" id="SSF55874">
    <property type="entry name" value="ATPase domain of HSP90 chaperone/DNA topoisomerase II/histidine kinase"/>
    <property type="match status" value="1"/>
</dbReference>
<reference evidence="14 15" key="1">
    <citation type="submission" date="2020-07" db="EMBL/GenBank/DDBJ databases">
        <title>Sequencing the genomes of 1000 actinobacteria strains.</title>
        <authorList>
            <person name="Klenk H.-P."/>
        </authorList>
    </citation>
    <scope>NUCLEOTIDE SEQUENCE [LARGE SCALE GENOMIC DNA]</scope>
    <source>
        <strain evidence="14 15">DSM 27576</strain>
    </source>
</reference>
<dbReference type="Pfam" id="PF00512">
    <property type="entry name" value="HisKA"/>
    <property type="match status" value="1"/>
</dbReference>
<evidence type="ECO:0000313" key="15">
    <source>
        <dbReference type="Proteomes" id="UP000526083"/>
    </source>
</evidence>
<keyword evidence="7 14" id="KW-0418">Kinase</keyword>
<dbReference type="SUPFAM" id="SSF47384">
    <property type="entry name" value="Homodimeric domain of signal transducing histidine kinase"/>
    <property type="match status" value="1"/>
</dbReference>
<evidence type="ECO:0000256" key="8">
    <source>
        <dbReference type="ARBA" id="ARBA00022989"/>
    </source>
</evidence>
<dbReference type="PANTHER" id="PTHR45436">
    <property type="entry name" value="SENSOR HISTIDINE KINASE YKOH"/>
    <property type="match status" value="1"/>
</dbReference>
<organism evidence="14 15">
    <name type="scientific">Microbacterium halimionae</name>
    <dbReference type="NCBI Taxonomy" id="1526413"/>
    <lineage>
        <taxon>Bacteria</taxon>
        <taxon>Bacillati</taxon>
        <taxon>Actinomycetota</taxon>
        <taxon>Actinomycetes</taxon>
        <taxon>Micrococcales</taxon>
        <taxon>Microbacteriaceae</taxon>
        <taxon>Microbacterium</taxon>
    </lineage>
</organism>
<feature type="transmembrane region" description="Helical" evidence="11">
    <location>
        <begin position="48"/>
        <end position="71"/>
    </location>
</feature>
<sequence>MSYAAFVVVVGVVLFAVGILLLRFVPEGNLVGSDGDVIPSRSDLMDVFIRYALDALLLLSVLGFGGGWLLARQMLKPLTRITAAAHAARDGSLDHRIRMPGRQTELAELSDTFDDMLDRLQRTLEAQQRFAANASHELRTPLAVTATMLDVASRHPEKQNYDELVERLRATNDRAVRLTEALLRLADADAIDAVAEPVDIAVLVRVALIESADEATERGVTVTSALHPAISIGDEALLSQIVTNLVHNSIRHSGKQGQALVSTRFDPDHGTAILRTENTGPIYEADTIARLPEPFLRGAGRVAGPQQGYGLGLALVERIVAAHGGSFDIAPRSNGGLIITVALPGAGADGFSRPEVRPHASSRPRRR</sequence>
<dbReference type="InterPro" id="IPR005467">
    <property type="entry name" value="His_kinase_dom"/>
</dbReference>
<evidence type="ECO:0000256" key="6">
    <source>
        <dbReference type="ARBA" id="ARBA00022692"/>
    </source>
</evidence>
<dbReference type="CDD" id="cd06225">
    <property type="entry name" value="HAMP"/>
    <property type="match status" value="1"/>
</dbReference>
<evidence type="ECO:0000256" key="10">
    <source>
        <dbReference type="ARBA" id="ARBA00023136"/>
    </source>
</evidence>
<proteinExistence type="predicted"/>
<evidence type="ECO:0000256" key="11">
    <source>
        <dbReference type="SAM" id="Phobius"/>
    </source>
</evidence>
<evidence type="ECO:0000256" key="7">
    <source>
        <dbReference type="ARBA" id="ARBA00022777"/>
    </source>
</evidence>
<dbReference type="PROSITE" id="PS50109">
    <property type="entry name" value="HIS_KIN"/>
    <property type="match status" value="1"/>
</dbReference>
<dbReference type="Pfam" id="PF02518">
    <property type="entry name" value="HATPase_c"/>
    <property type="match status" value="1"/>
</dbReference>
<dbReference type="AlphaFoldDB" id="A0A7W3JMF2"/>
<evidence type="ECO:0000256" key="4">
    <source>
        <dbReference type="ARBA" id="ARBA00022553"/>
    </source>
</evidence>
<dbReference type="GO" id="GO:0005886">
    <property type="term" value="C:plasma membrane"/>
    <property type="evidence" value="ECO:0007669"/>
    <property type="project" value="UniProtKB-SubCell"/>
</dbReference>
<keyword evidence="15" id="KW-1185">Reference proteome</keyword>
<dbReference type="InterPro" id="IPR036890">
    <property type="entry name" value="HATPase_C_sf"/>
</dbReference>
<dbReference type="InterPro" id="IPR003660">
    <property type="entry name" value="HAMP_dom"/>
</dbReference>
<keyword evidence="6 11" id="KW-0812">Transmembrane</keyword>
<dbReference type="GO" id="GO:0000155">
    <property type="term" value="F:phosphorelay sensor kinase activity"/>
    <property type="evidence" value="ECO:0007669"/>
    <property type="project" value="InterPro"/>
</dbReference>
<dbReference type="SUPFAM" id="SSF158472">
    <property type="entry name" value="HAMP domain-like"/>
    <property type="match status" value="1"/>
</dbReference>
<keyword evidence="10 11" id="KW-0472">Membrane</keyword>
<dbReference type="Gene3D" id="3.30.565.10">
    <property type="entry name" value="Histidine kinase-like ATPase, C-terminal domain"/>
    <property type="match status" value="1"/>
</dbReference>
<dbReference type="CDD" id="cd00075">
    <property type="entry name" value="HATPase"/>
    <property type="match status" value="1"/>
</dbReference>
<evidence type="ECO:0000256" key="1">
    <source>
        <dbReference type="ARBA" id="ARBA00000085"/>
    </source>
</evidence>
<evidence type="ECO:0000256" key="2">
    <source>
        <dbReference type="ARBA" id="ARBA00004236"/>
    </source>
</evidence>
<comment type="catalytic activity">
    <reaction evidence="1">
        <text>ATP + protein L-histidine = ADP + protein N-phospho-L-histidine.</text>
        <dbReference type="EC" id="2.7.13.3"/>
    </reaction>
</comment>
<comment type="subcellular location">
    <subcellularLocation>
        <location evidence="2">Cell membrane</location>
    </subcellularLocation>
</comment>
<evidence type="ECO:0000256" key="5">
    <source>
        <dbReference type="ARBA" id="ARBA00022679"/>
    </source>
</evidence>
<feature type="domain" description="HAMP" evidence="13">
    <location>
        <begin position="72"/>
        <end position="125"/>
    </location>
</feature>
<feature type="transmembrane region" description="Helical" evidence="11">
    <location>
        <begin position="5"/>
        <end position="25"/>
    </location>
</feature>
<dbReference type="PANTHER" id="PTHR45436:SF5">
    <property type="entry name" value="SENSOR HISTIDINE KINASE TRCS"/>
    <property type="match status" value="1"/>
</dbReference>
<protein>
    <recommendedName>
        <fullName evidence="3">histidine kinase</fullName>
        <ecNumber evidence="3">2.7.13.3</ecNumber>
    </recommendedName>
</protein>
<dbReference type="SMART" id="SM00387">
    <property type="entry name" value="HATPase_c"/>
    <property type="match status" value="1"/>
</dbReference>
<dbReference type="PROSITE" id="PS50885">
    <property type="entry name" value="HAMP"/>
    <property type="match status" value="1"/>
</dbReference>
<dbReference type="SMART" id="SM00304">
    <property type="entry name" value="HAMP"/>
    <property type="match status" value="1"/>
</dbReference>
<keyword evidence="8 11" id="KW-1133">Transmembrane helix</keyword>
<dbReference type="EC" id="2.7.13.3" evidence="3"/>
<keyword evidence="5 14" id="KW-0808">Transferase</keyword>
<evidence type="ECO:0000256" key="3">
    <source>
        <dbReference type="ARBA" id="ARBA00012438"/>
    </source>
</evidence>
<dbReference type="InterPro" id="IPR050428">
    <property type="entry name" value="TCS_sensor_his_kinase"/>
</dbReference>
<evidence type="ECO:0000256" key="9">
    <source>
        <dbReference type="ARBA" id="ARBA00023012"/>
    </source>
</evidence>
<evidence type="ECO:0000259" key="13">
    <source>
        <dbReference type="PROSITE" id="PS50885"/>
    </source>
</evidence>
<comment type="caution">
    <text evidence="14">The sequence shown here is derived from an EMBL/GenBank/DDBJ whole genome shotgun (WGS) entry which is preliminary data.</text>
</comment>
<dbReference type="RefSeq" id="WP_208388139.1">
    <property type="nucleotide sequence ID" value="NZ_JAAOZB010000002.1"/>
</dbReference>
<dbReference type="Proteomes" id="UP000526083">
    <property type="component" value="Unassembled WGS sequence"/>
</dbReference>
<evidence type="ECO:0000313" key="14">
    <source>
        <dbReference type="EMBL" id="MBA8815559.1"/>
    </source>
</evidence>
<dbReference type="CDD" id="cd00082">
    <property type="entry name" value="HisKA"/>
    <property type="match status" value="1"/>
</dbReference>
<feature type="domain" description="Histidine kinase" evidence="12">
    <location>
        <begin position="133"/>
        <end position="347"/>
    </location>
</feature>
<dbReference type="Gene3D" id="6.10.340.10">
    <property type="match status" value="1"/>
</dbReference>
<name>A0A7W3JMF2_9MICO</name>